<dbReference type="OrthoDB" id="8211253at2"/>
<dbReference type="Gene3D" id="3.40.50.300">
    <property type="entry name" value="P-loop containing nucleotide triphosphate hydrolases"/>
    <property type="match status" value="1"/>
</dbReference>
<dbReference type="InterPro" id="IPR000182">
    <property type="entry name" value="GNAT_dom"/>
</dbReference>
<dbReference type="HOGENOM" id="CLU_844055_0_0_9"/>
<evidence type="ECO:0000259" key="3">
    <source>
        <dbReference type="PROSITE" id="PS51186"/>
    </source>
</evidence>
<dbReference type="InterPro" id="IPR027417">
    <property type="entry name" value="P-loop_NTPase"/>
</dbReference>
<proteinExistence type="predicted"/>
<protein>
    <recommendedName>
        <fullName evidence="3">N-acetyltransferase domain-containing protein</fullName>
    </recommendedName>
</protein>
<evidence type="ECO:0000313" key="4">
    <source>
        <dbReference type="EMBL" id="EHI58265.1"/>
    </source>
</evidence>
<dbReference type="RefSeq" id="WP_006781714.1">
    <property type="nucleotide sequence ID" value="NZ_CP040506.1"/>
</dbReference>
<comment type="caution">
    <text evidence="4">The sequence shown here is derived from an EMBL/GenBank/DDBJ whole genome shotgun (WGS) entry which is preliminary data.</text>
</comment>
<feature type="domain" description="N-acetyltransferase" evidence="3">
    <location>
        <begin position="184"/>
        <end position="329"/>
    </location>
</feature>
<accession>G5IJP5</accession>
<sequence length="329" mass="37696">MKTNLIIVEGLPGSGKSTTARMIADELEKKGKQVVCVDEGVKEHPADYADYDFPDFETERAMILEKWRSFVKGASEDIIYVFNCIFLQNPMCETMMRFGMEEAASETYIAEIAEIIKPMSPVIIYIDQPNVKAAIDSVLDERGNGWLKAVTDYHVSQGYGKQNHLSGYDGYIKCLEERRNRELNILRSLDIDSYTISQDITTDEFAALFASAGWNCPTREQMELAIKNSTKSFVVRHKEMPVATINWLGDYGMHWFMKEFIVHKDYQGQMIGTLLYRFSENFIKSTMKADWKVCIDLKSSKGKENFYHKLGFQTMTEDENGSGMEKILE</sequence>
<dbReference type="GO" id="GO:0016747">
    <property type="term" value="F:acyltransferase activity, transferring groups other than amino-acyl groups"/>
    <property type="evidence" value="ECO:0007669"/>
    <property type="project" value="InterPro"/>
</dbReference>
<keyword evidence="2" id="KW-0067">ATP-binding</keyword>
<dbReference type="SUPFAM" id="SSF55729">
    <property type="entry name" value="Acyl-CoA N-acyltransferases (Nat)"/>
    <property type="match status" value="1"/>
</dbReference>
<dbReference type="CDD" id="cd04301">
    <property type="entry name" value="NAT_SF"/>
    <property type="match status" value="1"/>
</dbReference>
<dbReference type="Proteomes" id="UP000005384">
    <property type="component" value="Unassembled WGS sequence"/>
</dbReference>
<dbReference type="GO" id="GO:0005524">
    <property type="term" value="F:ATP binding"/>
    <property type="evidence" value="ECO:0007669"/>
    <property type="project" value="UniProtKB-KW"/>
</dbReference>
<evidence type="ECO:0000256" key="1">
    <source>
        <dbReference type="ARBA" id="ARBA00022741"/>
    </source>
</evidence>
<dbReference type="InterPro" id="IPR016181">
    <property type="entry name" value="Acyl_CoA_acyltransferase"/>
</dbReference>
<dbReference type="PATRIC" id="fig|742737.3.peg.3703"/>
<evidence type="ECO:0000313" key="5">
    <source>
        <dbReference type="Proteomes" id="UP000005384"/>
    </source>
</evidence>
<dbReference type="Gene3D" id="3.40.630.30">
    <property type="match status" value="1"/>
</dbReference>
<organism evidence="4 5">
    <name type="scientific">Hungatella hathewayi WAL-18680</name>
    <dbReference type="NCBI Taxonomy" id="742737"/>
    <lineage>
        <taxon>Bacteria</taxon>
        <taxon>Bacillati</taxon>
        <taxon>Bacillota</taxon>
        <taxon>Clostridia</taxon>
        <taxon>Lachnospirales</taxon>
        <taxon>Lachnospiraceae</taxon>
        <taxon>Hungatella</taxon>
    </lineage>
</organism>
<keyword evidence="5" id="KW-1185">Reference proteome</keyword>
<dbReference type="Pfam" id="PF08433">
    <property type="entry name" value="KTI12"/>
    <property type="match status" value="1"/>
</dbReference>
<keyword evidence="1" id="KW-0547">Nucleotide-binding</keyword>
<name>G5IJP5_9FIRM</name>
<dbReference type="InterPro" id="IPR013641">
    <property type="entry name" value="KTI12/PSTK"/>
</dbReference>
<reference evidence="4 5" key="1">
    <citation type="submission" date="2011-08" db="EMBL/GenBank/DDBJ databases">
        <title>The Genome Sequence of Clostridium hathewayi WAL-18680.</title>
        <authorList>
            <consortium name="The Broad Institute Genome Sequencing Platform"/>
            <person name="Earl A."/>
            <person name="Ward D."/>
            <person name="Feldgarden M."/>
            <person name="Gevers D."/>
            <person name="Finegold S.M."/>
            <person name="Summanen P.H."/>
            <person name="Molitoris D.R."/>
            <person name="Song M."/>
            <person name="Daigneault M."/>
            <person name="Allen-Vercoe E."/>
            <person name="Young S.K."/>
            <person name="Zeng Q."/>
            <person name="Gargeya S."/>
            <person name="Fitzgerald M."/>
            <person name="Haas B."/>
            <person name="Abouelleil A."/>
            <person name="Alvarado L."/>
            <person name="Arachchi H.M."/>
            <person name="Berlin A."/>
            <person name="Brown A."/>
            <person name="Chapman S.B."/>
            <person name="Chen Z."/>
            <person name="Dunbar C."/>
            <person name="Freedman E."/>
            <person name="Gearin G."/>
            <person name="Gellesch M."/>
            <person name="Goldberg J."/>
            <person name="Griggs A."/>
            <person name="Gujja S."/>
            <person name="Heiman D."/>
            <person name="Howarth C."/>
            <person name="Larson L."/>
            <person name="Lui A."/>
            <person name="MacDonald P.J.P."/>
            <person name="Montmayeur A."/>
            <person name="Murphy C."/>
            <person name="Neiman D."/>
            <person name="Pearson M."/>
            <person name="Priest M."/>
            <person name="Roberts A."/>
            <person name="Saif S."/>
            <person name="Shea T."/>
            <person name="Shenoy N."/>
            <person name="Sisk P."/>
            <person name="Stolte C."/>
            <person name="Sykes S."/>
            <person name="Wortman J."/>
            <person name="Nusbaum C."/>
            <person name="Birren B."/>
        </authorList>
    </citation>
    <scope>NUCLEOTIDE SEQUENCE [LARGE SCALE GENOMIC DNA]</scope>
    <source>
        <strain evidence="4 5">WAL-18680</strain>
    </source>
</reference>
<dbReference type="EMBL" id="ADLN01000104">
    <property type="protein sequence ID" value="EHI58265.1"/>
    <property type="molecule type" value="Genomic_DNA"/>
</dbReference>
<dbReference type="SUPFAM" id="SSF52540">
    <property type="entry name" value="P-loop containing nucleoside triphosphate hydrolases"/>
    <property type="match status" value="1"/>
</dbReference>
<evidence type="ECO:0000256" key="2">
    <source>
        <dbReference type="ARBA" id="ARBA00022840"/>
    </source>
</evidence>
<dbReference type="PROSITE" id="PS51186">
    <property type="entry name" value="GNAT"/>
    <property type="match status" value="1"/>
</dbReference>
<dbReference type="AlphaFoldDB" id="G5IJP5"/>
<dbReference type="Pfam" id="PF13508">
    <property type="entry name" value="Acetyltransf_7"/>
    <property type="match status" value="1"/>
</dbReference>
<gene>
    <name evidence="4" type="ORF">HMPREF9473_03723</name>
</gene>